<dbReference type="GO" id="GO:0016887">
    <property type="term" value="F:ATP hydrolysis activity"/>
    <property type="evidence" value="ECO:0007669"/>
    <property type="project" value="InterPro"/>
</dbReference>
<protein>
    <submittedName>
        <fullName evidence="6">Hemin import ATP-binding protein HmuV</fullName>
    </submittedName>
</protein>
<dbReference type="InterPro" id="IPR017871">
    <property type="entry name" value="ABC_transporter-like_CS"/>
</dbReference>
<evidence type="ECO:0000256" key="1">
    <source>
        <dbReference type="ARBA" id="ARBA00022448"/>
    </source>
</evidence>
<organism evidence="6 7">
    <name type="scientific">Sediminivirga luteola</name>
    <dbReference type="NCBI Taxonomy" id="1774748"/>
    <lineage>
        <taxon>Bacteria</taxon>
        <taxon>Bacillati</taxon>
        <taxon>Actinomycetota</taxon>
        <taxon>Actinomycetes</taxon>
        <taxon>Micrococcales</taxon>
        <taxon>Brevibacteriaceae</taxon>
        <taxon>Sediminivirga</taxon>
    </lineage>
</organism>
<sequence>MVRPVTVRAEAAEYRVAGRALVQDVSFALEPGTLTALVGPNGAGKSTMLGLLAGDLEPSGGGVLIGDRPAAQWPAKPLARLRAVMLQQHSAHFGFSVRETVAMGRLPHDVDEAADEEIVEAALTAGELGNLRDRDVTTLSGGEAARVAFARTAVQTTPVILLDEPTAALDLRHQELLLRTAQARRDLGATVVVVLHDLNLAARYADRVLMFSSSRLAADGAPADVLTADRILQVYGQQVHLLRHPGSGAPLVVPAD</sequence>
<proteinExistence type="predicted"/>
<dbReference type="CDD" id="cd03214">
    <property type="entry name" value="ABC_Iron-Siderophores_B12_Hemin"/>
    <property type="match status" value="1"/>
</dbReference>
<dbReference type="Gene3D" id="3.40.50.300">
    <property type="entry name" value="P-loop containing nucleotide triphosphate hydrolases"/>
    <property type="match status" value="1"/>
</dbReference>
<feature type="domain" description="ABC transporter" evidence="5">
    <location>
        <begin position="7"/>
        <end position="238"/>
    </location>
</feature>
<evidence type="ECO:0000256" key="4">
    <source>
        <dbReference type="ARBA" id="ARBA00022967"/>
    </source>
</evidence>
<keyword evidence="3 6" id="KW-0067">ATP-binding</keyword>
<reference evidence="6" key="1">
    <citation type="journal article" date="2014" name="Int. J. Syst. Evol. Microbiol.">
        <title>Complete genome sequence of Corynebacterium casei LMG S-19264T (=DSM 44701T), isolated from a smear-ripened cheese.</title>
        <authorList>
            <consortium name="US DOE Joint Genome Institute (JGI-PGF)"/>
            <person name="Walter F."/>
            <person name="Albersmeier A."/>
            <person name="Kalinowski J."/>
            <person name="Ruckert C."/>
        </authorList>
    </citation>
    <scope>NUCLEOTIDE SEQUENCE</scope>
    <source>
        <strain evidence="6">CGMCC 1.12785</strain>
    </source>
</reference>
<dbReference type="InterPro" id="IPR003439">
    <property type="entry name" value="ABC_transporter-like_ATP-bd"/>
</dbReference>
<dbReference type="AlphaFoldDB" id="A0A8J2TZU8"/>
<gene>
    <name evidence="6" type="primary">hmuV</name>
    <name evidence="6" type="ORF">GCM10011333_25440</name>
</gene>
<keyword evidence="1" id="KW-0813">Transport</keyword>
<dbReference type="PROSITE" id="PS50893">
    <property type="entry name" value="ABC_TRANSPORTER_2"/>
    <property type="match status" value="1"/>
</dbReference>
<evidence type="ECO:0000259" key="5">
    <source>
        <dbReference type="PROSITE" id="PS50893"/>
    </source>
</evidence>
<evidence type="ECO:0000313" key="7">
    <source>
        <dbReference type="Proteomes" id="UP000616114"/>
    </source>
</evidence>
<keyword evidence="7" id="KW-1185">Reference proteome</keyword>
<evidence type="ECO:0000256" key="3">
    <source>
        <dbReference type="ARBA" id="ARBA00022840"/>
    </source>
</evidence>
<comment type="caution">
    <text evidence="6">The sequence shown here is derived from an EMBL/GenBank/DDBJ whole genome shotgun (WGS) entry which is preliminary data.</text>
</comment>
<dbReference type="InterPro" id="IPR027417">
    <property type="entry name" value="P-loop_NTPase"/>
</dbReference>
<dbReference type="SUPFAM" id="SSF52540">
    <property type="entry name" value="P-loop containing nucleoside triphosphate hydrolases"/>
    <property type="match status" value="1"/>
</dbReference>
<dbReference type="Pfam" id="PF00005">
    <property type="entry name" value="ABC_tran"/>
    <property type="match status" value="1"/>
</dbReference>
<dbReference type="PROSITE" id="PS00211">
    <property type="entry name" value="ABC_TRANSPORTER_1"/>
    <property type="match status" value="1"/>
</dbReference>
<dbReference type="PANTHER" id="PTHR42794">
    <property type="entry name" value="HEMIN IMPORT ATP-BINDING PROTEIN HMUV"/>
    <property type="match status" value="1"/>
</dbReference>
<dbReference type="EMBL" id="BMFY01000011">
    <property type="protein sequence ID" value="GGA21220.1"/>
    <property type="molecule type" value="Genomic_DNA"/>
</dbReference>
<evidence type="ECO:0000256" key="2">
    <source>
        <dbReference type="ARBA" id="ARBA00022741"/>
    </source>
</evidence>
<keyword evidence="2" id="KW-0547">Nucleotide-binding</keyword>
<name>A0A8J2TZU8_9MICO</name>
<dbReference type="Proteomes" id="UP000616114">
    <property type="component" value="Unassembled WGS sequence"/>
</dbReference>
<keyword evidence="4" id="KW-1278">Translocase</keyword>
<reference evidence="6" key="2">
    <citation type="submission" date="2020-09" db="EMBL/GenBank/DDBJ databases">
        <authorList>
            <person name="Sun Q."/>
            <person name="Zhou Y."/>
        </authorList>
    </citation>
    <scope>NUCLEOTIDE SEQUENCE</scope>
    <source>
        <strain evidence="6">CGMCC 1.12785</strain>
    </source>
</reference>
<dbReference type="NCBIfam" id="NF010068">
    <property type="entry name" value="PRK13548.1"/>
    <property type="match status" value="1"/>
</dbReference>
<dbReference type="GO" id="GO:0005524">
    <property type="term" value="F:ATP binding"/>
    <property type="evidence" value="ECO:0007669"/>
    <property type="project" value="UniProtKB-KW"/>
</dbReference>
<evidence type="ECO:0000313" key="6">
    <source>
        <dbReference type="EMBL" id="GGA21220.1"/>
    </source>
</evidence>
<dbReference type="SMART" id="SM00382">
    <property type="entry name" value="AAA"/>
    <property type="match status" value="1"/>
</dbReference>
<dbReference type="PANTHER" id="PTHR42794:SF1">
    <property type="entry name" value="HEMIN IMPORT ATP-BINDING PROTEIN HMUV"/>
    <property type="match status" value="1"/>
</dbReference>
<accession>A0A8J2TZU8</accession>
<dbReference type="InterPro" id="IPR003593">
    <property type="entry name" value="AAA+_ATPase"/>
</dbReference>